<evidence type="ECO:0000313" key="3">
    <source>
        <dbReference type="Proteomes" id="UP000325081"/>
    </source>
</evidence>
<evidence type="ECO:0000313" key="2">
    <source>
        <dbReference type="EMBL" id="GER26100.1"/>
    </source>
</evidence>
<reference evidence="3" key="1">
    <citation type="journal article" date="2019" name="Curr. Biol.">
        <title>Genome Sequence of Striga asiatica Provides Insight into the Evolution of Plant Parasitism.</title>
        <authorList>
            <person name="Yoshida S."/>
            <person name="Kim S."/>
            <person name="Wafula E.K."/>
            <person name="Tanskanen J."/>
            <person name="Kim Y.M."/>
            <person name="Honaas L."/>
            <person name="Yang Z."/>
            <person name="Spallek T."/>
            <person name="Conn C.E."/>
            <person name="Ichihashi Y."/>
            <person name="Cheong K."/>
            <person name="Cui S."/>
            <person name="Der J.P."/>
            <person name="Gundlach H."/>
            <person name="Jiao Y."/>
            <person name="Hori C."/>
            <person name="Ishida J.K."/>
            <person name="Kasahara H."/>
            <person name="Kiba T."/>
            <person name="Kim M.S."/>
            <person name="Koo N."/>
            <person name="Laohavisit A."/>
            <person name="Lee Y.H."/>
            <person name="Lumba S."/>
            <person name="McCourt P."/>
            <person name="Mortimer J.C."/>
            <person name="Mutuku J.M."/>
            <person name="Nomura T."/>
            <person name="Sasaki-Sekimoto Y."/>
            <person name="Seto Y."/>
            <person name="Wang Y."/>
            <person name="Wakatake T."/>
            <person name="Sakakibara H."/>
            <person name="Demura T."/>
            <person name="Yamaguchi S."/>
            <person name="Yoneyama K."/>
            <person name="Manabe R.I."/>
            <person name="Nelson D.C."/>
            <person name="Schulman A.H."/>
            <person name="Timko M.P."/>
            <person name="dePamphilis C.W."/>
            <person name="Choi D."/>
            <person name="Shirasu K."/>
        </authorList>
    </citation>
    <scope>NUCLEOTIDE SEQUENCE [LARGE SCALE GENOMIC DNA]</scope>
    <source>
        <strain evidence="3">cv. UVA1</strain>
    </source>
</reference>
<gene>
    <name evidence="2" type="ORF">STAS_01725</name>
</gene>
<keyword evidence="3" id="KW-1185">Reference proteome</keyword>
<accession>A0A5A7P030</accession>
<dbReference type="AlphaFoldDB" id="A0A5A7P030"/>
<organism evidence="2 3">
    <name type="scientific">Striga asiatica</name>
    <name type="common">Asiatic witchweed</name>
    <name type="synonym">Buchnera asiatica</name>
    <dbReference type="NCBI Taxonomy" id="4170"/>
    <lineage>
        <taxon>Eukaryota</taxon>
        <taxon>Viridiplantae</taxon>
        <taxon>Streptophyta</taxon>
        <taxon>Embryophyta</taxon>
        <taxon>Tracheophyta</taxon>
        <taxon>Spermatophyta</taxon>
        <taxon>Magnoliopsida</taxon>
        <taxon>eudicotyledons</taxon>
        <taxon>Gunneridae</taxon>
        <taxon>Pentapetalae</taxon>
        <taxon>asterids</taxon>
        <taxon>lamiids</taxon>
        <taxon>Lamiales</taxon>
        <taxon>Orobanchaceae</taxon>
        <taxon>Buchnereae</taxon>
        <taxon>Striga</taxon>
    </lineage>
</organism>
<comment type="caution">
    <text evidence="2">The sequence shown here is derived from an EMBL/GenBank/DDBJ whole genome shotgun (WGS) entry which is preliminary data.</text>
</comment>
<dbReference type="Proteomes" id="UP000325081">
    <property type="component" value="Unassembled WGS sequence"/>
</dbReference>
<evidence type="ECO:0000256" key="1">
    <source>
        <dbReference type="SAM" id="MobiDB-lite"/>
    </source>
</evidence>
<feature type="region of interest" description="Disordered" evidence="1">
    <location>
        <begin position="89"/>
        <end position="115"/>
    </location>
</feature>
<protein>
    <submittedName>
        <fullName evidence="2">ENTH/VHS family protein</fullName>
    </submittedName>
</protein>
<dbReference type="EMBL" id="BKCP01000780">
    <property type="protein sequence ID" value="GER26100.1"/>
    <property type="molecule type" value="Genomic_DNA"/>
</dbReference>
<feature type="compositionally biased region" description="Basic and acidic residues" evidence="1">
    <location>
        <begin position="94"/>
        <end position="115"/>
    </location>
</feature>
<name>A0A5A7P030_STRAF</name>
<sequence>MICKFLHQKGHNQRTCEWKKLVESGLQDGAFDMGAEAEEIKEMSSHLHPCFLKMVVASFDLLASFELGSWRQDGGTGISVQYGSRAGCRISSLRGDDGDSRDGKTEKREGEEMGR</sequence>
<proteinExistence type="predicted"/>